<dbReference type="EMBL" id="LT598448">
    <property type="protein sequence ID" value="SCU91170.1"/>
    <property type="molecule type" value="Genomic_DNA"/>
</dbReference>
<gene>
    <name evidence="1" type="ORF">LANO_0D10946G</name>
</gene>
<organism evidence="1 2">
    <name type="scientific">Lachancea nothofagi CBS 11611</name>
    <dbReference type="NCBI Taxonomy" id="1266666"/>
    <lineage>
        <taxon>Eukaryota</taxon>
        <taxon>Fungi</taxon>
        <taxon>Dikarya</taxon>
        <taxon>Ascomycota</taxon>
        <taxon>Saccharomycotina</taxon>
        <taxon>Saccharomycetes</taxon>
        <taxon>Saccharomycetales</taxon>
        <taxon>Saccharomycetaceae</taxon>
        <taxon>Lachancea</taxon>
    </lineage>
</organism>
<sequence length="521" mass="58763">MNDPNFFHPSVKLFNKQLRKEHELYLLKYALLNHNDQTQALGPLDKPPLKEPVIPNFVIRERITGTGDSYVIARGDLQGETKVNKFGKLLGNRHFLFSTFTPPTRPHSVFVLVRDLLECLSLSVSPEQFLQESQQLYGVKASPDELVFLRENKLLAESALSENEYYVTTKSVYMLYGARVLVGGTRLVDDYWEEAVKEQGFLPHYRVFVIDNKILRVMNALKTDTPVQEPKSDEAALQLPDEPPYLTIAEQTSWEVKQDYLKRLGRGEHLNVIIPGQNITGSLELSAQSKLPKYHSKISLQAAIQMGIEDTPIGTLPQPQSNIPTTSIETSSKSDKRLLSGIIDPLVISKVDRSGVTQWTTSGIVAQDVSLNINGWKFDSLPVKSMKTADLNYSVKGLPLYDSTKLAERLKMLTPNEINEMQHLHDSVYVDTKLQSARKVRKTKWTKYWQHKAGLPIGITKNDTGSVLEKYLSDVANHVDVVSTINGTLNKEEIKTFKRIPNANFKGYSNITGLKPPYVNE</sequence>
<dbReference type="OrthoDB" id="5598844at2759"/>
<dbReference type="Proteomes" id="UP000189911">
    <property type="component" value="Chromosome D"/>
</dbReference>
<dbReference type="AlphaFoldDB" id="A0A1G4JLA7"/>
<dbReference type="Pfam" id="PF08624">
    <property type="entry name" value="CRC_subunit"/>
    <property type="match status" value="1"/>
</dbReference>
<proteinExistence type="predicted"/>
<name>A0A1G4JLA7_9SACH</name>
<dbReference type="InterPro" id="IPR013933">
    <property type="entry name" value="CRC_Rsc7/Swp82"/>
</dbReference>
<keyword evidence="2" id="KW-1185">Reference proteome</keyword>
<evidence type="ECO:0000313" key="1">
    <source>
        <dbReference type="EMBL" id="SCU91170.1"/>
    </source>
</evidence>
<evidence type="ECO:0000313" key="2">
    <source>
        <dbReference type="Proteomes" id="UP000189911"/>
    </source>
</evidence>
<accession>A0A1G4JLA7</accession>
<reference evidence="2" key="1">
    <citation type="submission" date="2016-03" db="EMBL/GenBank/DDBJ databases">
        <authorList>
            <person name="Devillers Hugo."/>
        </authorList>
    </citation>
    <scope>NUCLEOTIDE SEQUENCE [LARGE SCALE GENOMIC DNA]</scope>
</reference>
<protein>
    <submittedName>
        <fullName evidence="1">LANO_0D10946g1_1</fullName>
    </submittedName>
</protein>